<name>A0AAV4Y377_CAEEX</name>
<gene>
    <name evidence="1" type="ORF">CEXT_260771</name>
</gene>
<sequence>MPVNTLATSTIAVSLLNHRVAASFKDNLVEFSRFQDRCKQICCYGKILKSLPKVYCFMAHCSLYVFLPTNTACRRWMPRVPKVVGRYFIRINRKGKKKKKLQQIIQQPELESGCSGDWNPLIHGIAKPPSSNISERDVT</sequence>
<organism evidence="1 2">
    <name type="scientific">Caerostris extrusa</name>
    <name type="common">Bark spider</name>
    <name type="synonym">Caerostris bankana</name>
    <dbReference type="NCBI Taxonomy" id="172846"/>
    <lineage>
        <taxon>Eukaryota</taxon>
        <taxon>Metazoa</taxon>
        <taxon>Ecdysozoa</taxon>
        <taxon>Arthropoda</taxon>
        <taxon>Chelicerata</taxon>
        <taxon>Arachnida</taxon>
        <taxon>Araneae</taxon>
        <taxon>Araneomorphae</taxon>
        <taxon>Entelegynae</taxon>
        <taxon>Araneoidea</taxon>
        <taxon>Araneidae</taxon>
        <taxon>Caerostris</taxon>
    </lineage>
</organism>
<dbReference type="EMBL" id="BPLR01001216">
    <property type="protein sequence ID" value="GIZ00866.1"/>
    <property type="molecule type" value="Genomic_DNA"/>
</dbReference>
<comment type="caution">
    <text evidence="1">The sequence shown here is derived from an EMBL/GenBank/DDBJ whole genome shotgun (WGS) entry which is preliminary data.</text>
</comment>
<evidence type="ECO:0000313" key="1">
    <source>
        <dbReference type="EMBL" id="GIZ00866.1"/>
    </source>
</evidence>
<protein>
    <submittedName>
        <fullName evidence="1">Uncharacterized protein</fullName>
    </submittedName>
</protein>
<reference evidence="1 2" key="1">
    <citation type="submission" date="2021-06" db="EMBL/GenBank/DDBJ databases">
        <title>Caerostris extrusa draft genome.</title>
        <authorList>
            <person name="Kono N."/>
            <person name="Arakawa K."/>
        </authorList>
    </citation>
    <scope>NUCLEOTIDE SEQUENCE [LARGE SCALE GENOMIC DNA]</scope>
</reference>
<dbReference type="AlphaFoldDB" id="A0AAV4Y377"/>
<proteinExistence type="predicted"/>
<keyword evidence="2" id="KW-1185">Reference proteome</keyword>
<dbReference type="Proteomes" id="UP001054945">
    <property type="component" value="Unassembled WGS sequence"/>
</dbReference>
<evidence type="ECO:0000313" key="2">
    <source>
        <dbReference type="Proteomes" id="UP001054945"/>
    </source>
</evidence>
<accession>A0AAV4Y377</accession>